<name>A0ABQ8SV37_PERAM</name>
<dbReference type="Proteomes" id="UP001148838">
    <property type="component" value="Unassembled WGS sequence"/>
</dbReference>
<dbReference type="EMBL" id="JAJSOF020000021">
    <property type="protein sequence ID" value="KAJ4437616.1"/>
    <property type="molecule type" value="Genomic_DNA"/>
</dbReference>
<reference evidence="1 2" key="1">
    <citation type="journal article" date="2022" name="Allergy">
        <title>Genome assembly and annotation of Periplaneta americana reveal a comprehensive cockroach allergen profile.</title>
        <authorList>
            <person name="Wang L."/>
            <person name="Xiong Q."/>
            <person name="Saelim N."/>
            <person name="Wang L."/>
            <person name="Nong W."/>
            <person name="Wan A.T."/>
            <person name="Shi M."/>
            <person name="Liu X."/>
            <person name="Cao Q."/>
            <person name="Hui J.H.L."/>
            <person name="Sookrung N."/>
            <person name="Leung T.F."/>
            <person name="Tungtrongchitr A."/>
            <person name="Tsui S.K.W."/>
        </authorList>
    </citation>
    <scope>NUCLEOTIDE SEQUENCE [LARGE SCALE GENOMIC DNA]</scope>
    <source>
        <strain evidence="1">PWHHKU_190912</strain>
    </source>
</reference>
<evidence type="ECO:0000313" key="1">
    <source>
        <dbReference type="EMBL" id="KAJ4437616.1"/>
    </source>
</evidence>
<accession>A0ABQ8SV37</accession>
<gene>
    <name evidence="1" type="ORF">ANN_17761</name>
</gene>
<organism evidence="1 2">
    <name type="scientific">Periplaneta americana</name>
    <name type="common">American cockroach</name>
    <name type="synonym">Blatta americana</name>
    <dbReference type="NCBI Taxonomy" id="6978"/>
    <lineage>
        <taxon>Eukaryota</taxon>
        <taxon>Metazoa</taxon>
        <taxon>Ecdysozoa</taxon>
        <taxon>Arthropoda</taxon>
        <taxon>Hexapoda</taxon>
        <taxon>Insecta</taxon>
        <taxon>Pterygota</taxon>
        <taxon>Neoptera</taxon>
        <taxon>Polyneoptera</taxon>
        <taxon>Dictyoptera</taxon>
        <taxon>Blattodea</taxon>
        <taxon>Blattoidea</taxon>
        <taxon>Blattidae</taxon>
        <taxon>Blattinae</taxon>
        <taxon>Periplaneta</taxon>
    </lineage>
</organism>
<sequence length="179" mass="21043">MIIFDTKIVPILTYGLDLTWDKLRTKDLHTLENVKARFLKAALGVSKHTLSRLVYVLAQETFLIEEFRTKLDLPSTSNLKKALDERIRKREDIWEDFYITEAMINRTWTDTNQKLRHFVTSLAVHKYHHRICRNQSFHEQDDNLSFGPSCPVTPVSLLYTCNHSFQQMDDNGDRRTTIS</sequence>
<evidence type="ECO:0000313" key="2">
    <source>
        <dbReference type="Proteomes" id="UP001148838"/>
    </source>
</evidence>
<protein>
    <submittedName>
        <fullName evidence="1">Uncharacterized protein</fullName>
    </submittedName>
</protein>
<keyword evidence="2" id="KW-1185">Reference proteome</keyword>
<comment type="caution">
    <text evidence="1">The sequence shown here is derived from an EMBL/GenBank/DDBJ whole genome shotgun (WGS) entry which is preliminary data.</text>
</comment>
<proteinExistence type="predicted"/>